<evidence type="ECO:0000313" key="4">
    <source>
        <dbReference type="Proteomes" id="UP001596071"/>
    </source>
</evidence>
<evidence type="ECO:0000259" key="2">
    <source>
        <dbReference type="Pfam" id="PF08281"/>
    </source>
</evidence>
<dbReference type="RefSeq" id="WP_381441963.1">
    <property type="nucleotide sequence ID" value="NZ_JBHSNP010000004.1"/>
</dbReference>
<evidence type="ECO:0000256" key="1">
    <source>
        <dbReference type="SAM" id="Phobius"/>
    </source>
</evidence>
<keyword evidence="1" id="KW-0472">Membrane</keyword>
<dbReference type="Pfam" id="PF08281">
    <property type="entry name" value="Sigma70_r4_2"/>
    <property type="match status" value="1"/>
</dbReference>
<dbReference type="InterPro" id="IPR013324">
    <property type="entry name" value="RNA_pol_sigma_r3/r4-like"/>
</dbReference>
<protein>
    <submittedName>
        <fullName evidence="3">Sigma factor-like helix-turn-helix DNA-binding protein</fullName>
    </submittedName>
</protein>
<accession>A0ABW0TT54</accession>
<dbReference type="EMBL" id="JBHSNP010000004">
    <property type="protein sequence ID" value="MFC5602180.1"/>
    <property type="molecule type" value="Genomic_DNA"/>
</dbReference>
<comment type="caution">
    <text evidence="3">The sequence shown here is derived from an EMBL/GenBank/DDBJ whole genome shotgun (WGS) entry which is preliminary data.</text>
</comment>
<dbReference type="Proteomes" id="UP001596071">
    <property type="component" value="Unassembled WGS sequence"/>
</dbReference>
<reference evidence="4" key="1">
    <citation type="journal article" date="2019" name="Int. J. Syst. Evol. Microbiol.">
        <title>The Global Catalogue of Microorganisms (GCM) 10K type strain sequencing project: providing services to taxonomists for standard genome sequencing and annotation.</title>
        <authorList>
            <consortium name="The Broad Institute Genomics Platform"/>
            <consortium name="The Broad Institute Genome Sequencing Center for Infectious Disease"/>
            <person name="Wu L."/>
            <person name="Ma J."/>
        </authorList>
    </citation>
    <scope>NUCLEOTIDE SEQUENCE [LARGE SCALE GENOMIC DNA]</scope>
    <source>
        <strain evidence="4">KACC 11299</strain>
    </source>
</reference>
<feature type="transmembrane region" description="Helical" evidence="1">
    <location>
        <begin position="208"/>
        <end position="228"/>
    </location>
</feature>
<dbReference type="InterPro" id="IPR013249">
    <property type="entry name" value="RNA_pol_sigma70_r4_t2"/>
</dbReference>
<evidence type="ECO:0000313" key="3">
    <source>
        <dbReference type="EMBL" id="MFC5602180.1"/>
    </source>
</evidence>
<keyword evidence="1" id="KW-1133">Transmembrane helix</keyword>
<proteinExistence type="predicted"/>
<organism evidence="3 4">
    <name type="scientific">Sporosarcina koreensis</name>
    <dbReference type="NCBI Taxonomy" id="334735"/>
    <lineage>
        <taxon>Bacteria</taxon>
        <taxon>Bacillati</taxon>
        <taxon>Bacillota</taxon>
        <taxon>Bacilli</taxon>
        <taxon>Bacillales</taxon>
        <taxon>Caryophanaceae</taxon>
        <taxon>Sporosarcina</taxon>
    </lineage>
</organism>
<dbReference type="SUPFAM" id="SSF88659">
    <property type="entry name" value="Sigma3 and sigma4 domains of RNA polymerase sigma factors"/>
    <property type="match status" value="1"/>
</dbReference>
<gene>
    <name evidence="3" type="ORF">ACFPTP_02760</name>
</gene>
<name>A0ABW0TT54_9BACL</name>
<feature type="domain" description="RNA polymerase sigma factor 70 region 4 type 2" evidence="2">
    <location>
        <begin position="105"/>
        <end position="153"/>
    </location>
</feature>
<keyword evidence="4" id="KW-1185">Reference proteome</keyword>
<dbReference type="Gene3D" id="1.10.10.10">
    <property type="entry name" value="Winged helix-like DNA-binding domain superfamily/Winged helix DNA-binding domain"/>
    <property type="match status" value="1"/>
</dbReference>
<keyword evidence="1" id="KW-0812">Transmembrane</keyword>
<sequence>MQREVGIDLDILEKRSPQGDQEAFKEWMGMHIRKIEQFALQNGLARKSAGTVAETVFRDLYVSLGELDERELAEEELYRRTLNVLDRLQTETFHEDLFSFQEDNDLHSRVCALPKEYRVPFILDRFHNKSSKEIAEITGRTVHQAEQAVNEALSVLDESDLDKKLEFLSKSYERLSPTCDEANIFHSKKEEPLPVEQKSEIEKGRKPFLFWGMGVGVLLVLLSMITYINGNAYEKKSAEKFMETAKVSFQQELERNLQLAGLPAPEYIRRDVYAETYGEDTRREFDWFIADLEEQLEKGGKIDRKKGNADFDTLIHKLMIPSEMVAELAGKTLVDDQEKSMEFVNEYIVKMITLLRSYMYIFEQNESLIRESGRNDEGGYDLEAFYAKKSTYPKAFQQALDGMEAQGIFLINDMNSDMPADYVYVRPDIGTPELSKALQENLHPDTGIYLAIFMGDLVDIHKRSVEEQTDLLFLLEKGLFQAEGYRELHSLISNAFVSVMYSITGMIGQLEIRDSVGIIKEDYKEAWTRIAFNGKDSPSAQMMREVVIEMEESGWTTSDYLDRLQYFFIEGELKRIMGEMKK</sequence>
<dbReference type="InterPro" id="IPR036388">
    <property type="entry name" value="WH-like_DNA-bd_sf"/>
</dbReference>